<feature type="compositionally biased region" description="Acidic residues" evidence="4">
    <location>
        <begin position="104"/>
        <end position="132"/>
    </location>
</feature>
<dbReference type="Gene3D" id="1.25.40.180">
    <property type="match status" value="1"/>
</dbReference>
<feature type="compositionally biased region" description="Low complexity" evidence="4">
    <location>
        <begin position="175"/>
        <end position="188"/>
    </location>
</feature>
<evidence type="ECO:0000313" key="7">
    <source>
        <dbReference type="Proteomes" id="UP000002058"/>
    </source>
</evidence>
<dbReference type="OrthoDB" id="361797at2759"/>
<sequence>MTRPSHNTTLLPRQLREELGLKDTSQTGARHSGARNELSRKERRKAERSRKGTGPQQGRSHNQKRKQRDEAFDDGHGGKRAKARQPDKPQKLKSILKRTNPVEPESEESDLDNLDIDLDEGEDEYEDSEVDPEPNHRKIPQAVQDKLTEDDAEIAALEKKLGLKNKKKLPKVFAEDGLGDLLGDLESGSDAEEKKRKREGEEWLQRKRQKAQMYTERAGEHATDSEEMDDEDEEDEGEDFSQSEDDEFEGFDDDNDELAAQKPKQRENPYRPPGAASDVAATKYVPPSKRIPSSESESSSRLRRQIQGHLNKLSEANMISILGDIESLYREHPRQTMTSMLIELLFGLVCSGGTLNDTFIILHAGFIAALYKVVGMEFGAEFIQNIVERFDYLYEMEEKEEPNKKSMTNMLSLLSHLYNFHVIGCGLMFDYIRLFLKTINELNTELLLKVVRNSGPQLRQDDPSALKDIVLLIQPAVARVEEATLSVRTKFMIEMITDLKNNKLKNAPGASISSEHITKMRKILGSLNTRATRATEPLRIGRADIHNSDKRGKWWLVGASWKAGSTSNADTDMANVNPHAVLPDTLDDDLGDGRAVDLAQLARTHRMNTQVRRSIFVAILSASDCQDAHVRLTKLRLKRNQETEIPQVLIHCASEEAIEE</sequence>
<dbReference type="FunFam" id="1.25.40.180:FF:000050">
    <property type="entry name" value="Nuclear protein (Sgd1), putative"/>
    <property type="match status" value="1"/>
</dbReference>
<dbReference type="RefSeq" id="XP_002583182.1">
    <property type="nucleotide sequence ID" value="XM_002583136.1"/>
</dbReference>
<dbReference type="GO" id="GO:0042274">
    <property type="term" value="P:ribosomal small subunit biogenesis"/>
    <property type="evidence" value="ECO:0007669"/>
    <property type="project" value="TreeGrafter"/>
</dbReference>
<protein>
    <recommendedName>
        <fullName evidence="5">MI domain-containing protein</fullName>
    </recommendedName>
</protein>
<feature type="compositionally biased region" description="Basic and acidic residues" evidence="4">
    <location>
        <begin position="191"/>
        <end position="205"/>
    </location>
</feature>
<accession>C4JWX6</accession>
<organism evidence="6 7">
    <name type="scientific">Uncinocarpus reesii (strain UAMH 1704)</name>
    <dbReference type="NCBI Taxonomy" id="336963"/>
    <lineage>
        <taxon>Eukaryota</taxon>
        <taxon>Fungi</taxon>
        <taxon>Dikarya</taxon>
        <taxon>Ascomycota</taxon>
        <taxon>Pezizomycotina</taxon>
        <taxon>Eurotiomycetes</taxon>
        <taxon>Eurotiomycetidae</taxon>
        <taxon>Onygenales</taxon>
        <taxon>Onygenaceae</taxon>
        <taxon>Uncinocarpus</taxon>
    </lineage>
</organism>
<gene>
    <name evidence="6" type="ORF">UREG_06149</name>
</gene>
<dbReference type="SMART" id="SM00543">
    <property type="entry name" value="MIF4G"/>
    <property type="match status" value="1"/>
</dbReference>
<dbReference type="VEuPathDB" id="FungiDB:UREG_06149"/>
<dbReference type="Proteomes" id="UP000002058">
    <property type="component" value="Unassembled WGS sequence"/>
</dbReference>
<dbReference type="PANTHER" id="PTHR18034">
    <property type="entry name" value="CELL CYCLE CONTROL PROTEIN CWF22-RELATED"/>
    <property type="match status" value="1"/>
</dbReference>
<dbReference type="STRING" id="336963.C4JWX6"/>
<evidence type="ECO:0000313" key="6">
    <source>
        <dbReference type="EMBL" id="EEP81284.1"/>
    </source>
</evidence>
<evidence type="ECO:0000256" key="3">
    <source>
        <dbReference type="ARBA" id="ARBA00023242"/>
    </source>
</evidence>
<dbReference type="PANTHER" id="PTHR18034:SF4">
    <property type="entry name" value="NUCLEOLAR MIF4G DOMAIN-CONTAINING PROTEIN 1"/>
    <property type="match status" value="1"/>
</dbReference>
<feature type="domain" description="MI" evidence="5">
    <location>
        <begin position="610"/>
        <end position="660"/>
    </location>
</feature>
<dbReference type="PROSITE" id="PS51366">
    <property type="entry name" value="MI"/>
    <property type="match status" value="1"/>
</dbReference>
<dbReference type="GO" id="GO:0005730">
    <property type="term" value="C:nucleolus"/>
    <property type="evidence" value="ECO:0007669"/>
    <property type="project" value="UniProtKB-SubCell"/>
</dbReference>
<dbReference type="Pfam" id="PF02854">
    <property type="entry name" value="MIF4G"/>
    <property type="match status" value="1"/>
</dbReference>
<dbReference type="KEGG" id="ure:UREG_06149"/>
<dbReference type="EMBL" id="CH476618">
    <property type="protein sequence ID" value="EEP81284.1"/>
    <property type="molecule type" value="Genomic_DNA"/>
</dbReference>
<dbReference type="InterPro" id="IPR003891">
    <property type="entry name" value="Initiation_fac_eIF4g_MI"/>
</dbReference>
<keyword evidence="7" id="KW-1185">Reference proteome</keyword>
<feature type="compositionally biased region" description="Polar residues" evidence="4">
    <location>
        <begin position="1"/>
        <end position="11"/>
    </location>
</feature>
<proteinExistence type="inferred from homology"/>
<evidence type="ECO:0000256" key="2">
    <source>
        <dbReference type="ARBA" id="ARBA00006856"/>
    </source>
</evidence>
<evidence type="ECO:0000259" key="5">
    <source>
        <dbReference type="PROSITE" id="PS51366"/>
    </source>
</evidence>
<dbReference type="AlphaFoldDB" id="C4JWX6"/>
<comment type="similarity">
    <text evidence="2">Belongs to the CWC22 family.</text>
</comment>
<name>C4JWX6_UNCRE</name>
<dbReference type="GO" id="GO:0003723">
    <property type="term" value="F:RNA binding"/>
    <property type="evidence" value="ECO:0007669"/>
    <property type="project" value="InterPro"/>
</dbReference>
<dbReference type="OMA" id="FMVDILN"/>
<dbReference type="SUPFAM" id="SSF48371">
    <property type="entry name" value="ARM repeat"/>
    <property type="match status" value="1"/>
</dbReference>
<feature type="compositionally biased region" description="Acidic residues" evidence="4">
    <location>
        <begin position="225"/>
        <end position="257"/>
    </location>
</feature>
<evidence type="ECO:0000256" key="1">
    <source>
        <dbReference type="ARBA" id="ARBA00004604"/>
    </source>
</evidence>
<evidence type="ECO:0000256" key="4">
    <source>
        <dbReference type="SAM" id="MobiDB-lite"/>
    </source>
</evidence>
<comment type="subcellular location">
    <subcellularLocation>
        <location evidence="1">Nucleus</location>
        <location evidence="1">Nucleolus</location>
    </subcellularLocation>
</comment>
<reference evidence="7" key="1">
    <citation type="journal article" date="2009" name="Genome Res.">
        <title>Comparative genomic analyses of the human fungal pathogens Coccidioides and their relatives.</title>
        <authorList>
            <person name="Sharpton T.J."/>
            <person name="Stajich J.E."/>
            <person name="Rounsley S.D."/>
            <person name="Gardner M.J."/>
            <person name="Wortman J.R."/>
            <person name="Jordar V.S."/>
            <person name="Maiti R."/>
            <person name="Kodira C.D."/>
            <person name="Neafsey D.E."/>
            <person name="Zeng Q."/>
            <person name="Hung C.-Y."/>
            <person name="McMahan C."/>
            <person name="Muszewska A."/>
            <person name="Grynberg M."/>
            <person name="Mandel M.A."/>
            <person name="Kellner E.M."/>
            <person name="Barker B.M."/>
            <person name="Galgiani J.N."/>
            <person name="Orbach M.J."/>
            <person name="Kirkland T.N."/>
            <person name="Cole G.T."/>
            <person name="Henn M.R."/>
            <person name="Birren B.W."/>
            <person name="Taylor J.W."/>
        </authorList>
    </citation>
    <scope>NUCLEOTIDE SEQUENCE [LARGE SCALE GENOMIC DNA]</scope>
    <source>
        <strain evidence="7">UAMH 1704</strain>
    </source>
</reference>
<dbReference type="InterPro" id="IPR003890">
    <property type="entry name" value="MIF4G-like_typ-3"/>
</dbReference>
<dbReference type="HOGENOM" id="CLU_006786_2_1_1"/>
<dbReference type="InterPro" id="IPR050781">
    <property type="entry name" value="CWC22_splicing_factor"/>
</dbReference>
<dbReference type="InParanoid" id="C4JWX6"/>
<dbReference type="GeneID" id="8443305"/>
<feature type="region of interest" description="Disordered" evidence="4">
    <location>
        <begin position="1"/>
        <end position="146"/>
    </location>
</feature>
<dbReference type="eggNOG" id="KOG2141">
    <property type="taxonomic scope" value="Eukaryota"/>
</dbReference>
<dbReference type="FunCoup" id="C4JWX6">
    <property type="interactions" value="542"/>
</dbReference>
<keyword evidence="3" id="KW-0539">Nucleus</keyword>
<dbReference type="InterPro" id="IPR016024">
    <property type="entry name" value="ARM-type_fold"/>
</dbReference>
<feature type="compositionally biased region" description="Basic and acidic residues" evidence="4">
    <location>
        <begin position="67"/>
        <end position="77"/>
    </location>
</feature>
<feature type="region of interest" description="Disordered" evidence="4">
    <location>
        <begin position="159"/>
        <end position="304"/>
    </location>
</feature>